<dbReference type="Pfam" id="PF11281">
    <property type="entry name" value="DUF3083"/>
    <property type="match status" value="1"/>
</dbReference>
<protein>
    <recommendedName>
        <fullName evidence="3">DUF3083 family protein</fullName>
    </recommendedName>
</protein>
<name>A0ABQ3KVL0_9ALTE</name>
<evidence type="ECO:0008006" key="3">
    <source>
        <dbReference type="Google" id="ProtNLM"/>
    </source>
</evidence>
<dbReference type="RefSeq" id="WP_189430105.1">
    <property type="nucleotide sequence ID" value="NZ_BNAO01000001.1"/>
</dbReference>
<proteinExistence type="predicted"/>
<organism evidence="1 2">
    <name type="scientific">Alishewanella longhuensis</name>
    <dbReference type="NCBI Taxonomy" id="1091037"/>
    <lineage>
        <taxon>Bacteria</taxon>
        <taxon>Pseudomonadati</taxon>
        <taxon>Pseudomonadota</taxon>
        <taxon>Gammaproteobacteria</taxon>
        <taxon>Alteromonadales</taxon>
        <taxon>Alteromonadaceae</taxon>
        <taxon>Alishewanella</taxon>
    </lineage>
</organism>
<gene>
    <name evidence="1" type="ORF">GCM10010919_06510</name>
</gene>
<sequence length="362" mass="41451">MPVSSQHKVYLPAAARDNQYLLAEFVLSDELVARFPSSSTEAPYQALYQDLAQKLFALTDQFGLRNVHFIANGKTPVVRFHQEAYVLQTAEQILFFYNPSYHEAHHSFFDPKVRTRKISLLFLATEQPLRSNAASFHQQVTALLTEFKNRLALANLQIKVRDHQHLTYDLFAKAKGSKESYGFKLRSIDARYKARKCELPKHSALTYVIVNLPLSRRLKEQVAIDLQSTAPYLPLYQHVSEQFVSACQQEKLQHLAVLANGLLPLVRNSQYDKSSHGQELQMIGFDHSIENGQLISDLQGDKLVEMMQLVIFATPADQTDMGYGRFMNEVESALRRFAKAVNLQPERDDLTVRFHQHISYHS</sequence>
<dbReference type="InterPro" id="IPR021433">
    <property type="entry name" value="DUF3083"/>
</dbReference>
<evidence type="ECO:0000313" key="1">
    <source>
        <dbReference type="EMBL" id="GHG61739.1"/>
    </source>
</evidence>
<comment type="caution">
    <text evidence="1">The sequence shown here is derived from an EMBL/GenBank/DDBJ whole genome shotgun (WGS) entry which is preliminary data.</text>
</comment>
<keyword evidence="2" id="KW-1185">Reference proteome</keyword>
<reference evidence="2" key="1">
    <citation type="journal article" date="2019" name="Int. J. Syst. Evol. Microbiol.">
        <title>The Global Catalogue of Microorganisms (GCM) 10K type strain sequencing project: providing services to taxonomists for standard genome sequencing and annotation.</title>
        <authorList>
            <consortium name="The Broad Institute Genomics Platform"/>
            <consortium name="The Broad Institute Genome Sequencing Center for Infectious Disease"/>
            <person name="Wu L."/>
            <person name="Ma J."/>
        </authorList>
    </citation>
    <scope>NUCLEOTIDE SEQUENCE [LARGE SCALE GENOMIC DNA]</scope>
    <source>
        <strain evidence="2">CGMCC 1.7003</strain>
    </source>
</reference>
<dbReference type="Proteomes" id="UP000659697">
    <property type="component" value="Unassembled WGS sequence"/>
</dbReference>
<accession>A0ABQ3KVL0</accession>
<dbReference type="EMBL" id="BNAO01000001">
    <property type="protein sequence ID" value="GHG61739.1"/>
    <property type="molecule type" value="Genomic_DNA"/>
</dbReference>
<evidence type="ECO:0000313" key="2">
    <source>
        <dbReference type="Proteomes" id="UP000659697"/>
    </source>
</evidence>